<keyword evidence="3" id="KW-1185">Reference proteome</keyword>
<dbReference type="AlphaFoldDB" id="A0A4R4WKE1"/>
<protein>
    <submittedName>
        <fullName evidence="2">FAD-dependent oxidoreductase</fullName>
    </submittedName>
</protein>
<reference evidence="2 3" key="1">
    <citation type="submission" date="2019-03" db="EMBL/GenBank/DDBJ databases">
        <title>Draft genome sequences of novel Actinobacteria.</title>
        <authorList>
            <person name="Sahin N."/>
            <person name="Ay H."/>
            <person name="Saygin H."/>
        </authorList>
    </citation>
    <scope>NUCLEOTIDE SEQUENCE [LARGE SCALE GENOMIC DNA]</scope>
    <source>
        <strain evidence="2 3">KC712</strain>
    </source>
</reference>
<evidence type="ECO:0000313" key="3">
    <source>
        <dbReference type="Proteomes" id="UP000294543"/>
    </source>
</evidence>
<dbReference type="InterPro" id="IPR036188">
    <property type="entry name" value="FAD/NAD-bd_sf"/>
</dbReference>
<dbReference type="PRINTS" id="PR00420">
    <property type="entry name" value="RNGMNOXGNASE"/>
</dbReference>
<gene>
    <name evidence="2" type="ORF">E1294_22750</name>
</gene>
<evidence type="ECO:0000313" key="2">
    <source>
        <dbReference type="EMBL" id="TDD18941.1"/>
    </source>
</evidence>
<dbReference type="Proteomes" id="UP000294543">
    <property type="component" value="Unassembled WGS sequence"/>
</dbReference>
<dbReference type="InterPro" id="IPR051704">
    <property type="entry name" value="FAD_aromatic-hydroxylase"/>
</dbReference>
<dbReference type="RefSeq" id="WP_132511251.1">
    <property type="nucleotide sequence ID" value="NZ_SMKP01000064.1"/>
</dbReference>
<dbReference type="Pfam" id="PF01494">
    <property type="entry name" value="FAD_binding_3"/>
    <property type="match status" value="1"/>
</dbReference>
<organism evidence="2 3">
    <name type="scientific">Nonomuraea diastatica</name>
    <dbReference type="NCBI Taxonomy" id="1848329"/>
    <lineage>
        <taxon>Bacteria</taxon>
        <taxon>Bacillati</taxon>
        <taxon>Actinomycetota</taxon>
        <taxon>Actinomycetes</taxon>
        <taxon>Streptosporangiales</taxon>
        <taxon>Streptosporangiaceae</taxon>
        <taxon>Nonomuraea</taxon>
    </lineage>
</organism>
<evidence type="ECO:0000259" key="1">
    <source>
        <dbReference type="Pfam" id="PF01494"/>
    </source>
</evidence>
<dbReference type="SUPFAM" id="SSF51905">
    <property type="entry name" value="FAD/NAD(P)-binding domain"/>
    <property type="match status" value="1"/>
</dbReference>
<dbReference type="OrthoDB" id="3356051at2"/>
<feature type="domain" description="FAD-binding" evidence="1">
    <location>
        <begin position="3"/>
        <end position="334"/>
    </location>
</feature>
<dbReference type="GO" id="GO:0071949">
    <property type="term" value="F:FAD binding"/>
    <property type="evidence" value="ECO:0007669"/>
    <property type="project" value="InterPro"/>
</dbReference>
<dbReference type="PANTHER" id="PTHR46865">
    <property type="entry name" value="OXIDOREDUCTASE-RELATED"/>
    <property type="match status" value="1"/>
</dbReference>
<sequence>MRILISGASIAGPALAYWLTQYGYEVTVVERAPQPRKTGGHSVDLWRPALDIAERMGVLPAIRKRSTATERTLAYRPGVRRPALIDNTKIFTAVSDRHIEVMRDDLSEIFYDATHDTAEYVFADSITSISEHGEVTFEQGGPRQFDLVIGADGLHSTVRRLAFGPESQFTHWVGAYLAVISVPRGMARDGAMIAHFDIGRTAMVYTAAHLDDARVLFLFRTERPLDYHHRDIPRQKNLLREHFAGLDGHVPRWLAELDRTPSFYFDSITQIRLDTWSRGRVTLVGDAGLSPGPAIGASTSLAVVSAYVLAGQLAAAGGDHTRAFAAYQAELEEFVRRSRAFARGMAKTLLPSHRLGLTMLVNGTQLATRLPIGLTRWLATLSSQGVRLFDSFPVRDHQPRTF</sequence>
<dbReference type="PANTHER" id="PTHR46865:SF2">
    <property type="entry name" value="MONOOXYGENASE"/>
    <property type="match status" value="1"/>
</dbReference>
<name>A0A4R4WKE1_9ACTN</name>
<dbReference type="Gene3D" id="3.50.50.60">
    <property type="entry name" value="FAD/NAD(P)-binding domain"/>
    <property type="match status" value="1"/>
</dbReference>
<proteinExistence type="predicted"/>
<accession>A0A4R4WKE1</accession>
<comment type="caution">
    <text evidence="2">The sequence shown here is derived from an EMBL/GenBank/DDBJ whole genome shotgun (WGS) entry which is preliminary data.</text>
</comment>
<dbReference type="Gene3D" id="3.30.9.10">
    <property type="entry name" value="D-Amino Acid Oxidase, subunit A, domain 2"/>
    <property type="match status" value="1"/>
</dbReference>
<dbReference type="EMBL" id="SMKP01000064">
    <property type="protein sequence ID" value="TDD18941.1"/>
    <property type="molecule type" value="Genomic_DNA"/>
</dbReference>
<dbReference type="InterPro" id="IPR002938">
    <property type="entry name" value="FAD-bd"/>
</dbReference>